<evidence type="ECO:0000256" key="2">
    <source>
        <dbReference type="ARBA" id="ARBA00010846"/>
    </source>
</evidence>
<evidence type="ECO:0000259" key="4">
    <source>
        <dbReference type="PROSITE" id="PS50144"/>
    </source>
</evidence>
<dbReference type="InterPro" id="IPR008974">
    <property type="entry name" value="TRAF-like"/>
</dbReference>
<evidence type="ECO:0000313" key="6">
    <source>
        <dbReference type="Proteomes" id="UP001054889"/>
    </source>
</evidence>
<dbReference type="SMART" id="SM00225">
    <property type="entry name" value="BTB"/>
    <property type="match status" value="1"/>
</dbReference>
<dbReference type="InterPro" id="IPR056423">
    <property type="entry name" value="BACK_BPM_SPOP"/>
</dbReference>
<reference evidence="5" key="2">
    <citation type="submission" date="2021-12" db="EMBL/GenBank/DDBJ databases">
        <title>Resequencing data analysis of finger millet.</title>
        <authorList>
            <person name="Hatakeyama M."/>
            <person name="Aluri S."/>
            <person name="Balachadran M.T."/>
            <person name="Sivarajan S.R."/>
            <person name="Poveda L."/>
            <person name="Shimizu-Inatsugi R."/>
            <person name="Schlapbach R."/>
            <person name="Sreeman S.M."/>
            <person name="Shimizu K.K."/>
        </authorList>
    </citation>
    <scope>NUCLEOTIDE SEQUENCE</scope>
</reference>
<dbReference type="SUPFAM" id="SSF49599">
    <property type="entry name" value="TRAF domain-like"/>
    <property type="match status" value="1"/>
</dbReference>
<dbReference type="Pfam" id="PF24570">
    <property type="entry name" value="BACK_BPM_SPOP"/>
    <property type="match status" value="1"/>
</dbReference>
<feature type="domain" description="MATH" evidence="4">
    <location>
        <begin position="22"/>
        <end position="154"/>
    </location>
</feature>
<dbReference type="CDD" id="cd00121">
    <property type="entry name" value="MATH"/>
    <property type="match status" value="1"/>
</dbReference>
<dbReference type="InterPro" id="IPR011333">
    <property type="entry name" value="SKP1/BTB/POZ_sf"/>
</dbReference>
<proteinExistence type="inferred from homology"/>
<name>A0AAV5FLG2_ELECO</name>
<comment type="pathway">
    <text evidence="1">Protein modification; protein ubiquitination.</text>
</comment>
<comment type="caution">
    <text evidence="5">The sequence shown here is derived from an EMBL/GenBank/DDBJ whole genome shotgun (WGS) entry which is preliminary data.</text>
</comment>
<evidence type="ECO:0000256" key="1">
    <source>
        <dbReference type="ARBA" id="ARBA00004906"/>
    </source>
</evidence>
<dbReference type="InterPro" id="IPR002083">
    <property type="entry name" value="MATH/TRAF_dom"/>
</dbReference>
<dbReference type="SMART" id="SM00061">
    <property type="entry name" value="MATH"/>
    <property type="match status" value="1"/>
</dbReference>
<feature type="domain" description="BTB" evidence="3">
    <location>
        <begin position="191"/>
        <end position="258"/>
    </location>
</feature>
<sequence length="341" mass="38177">MSSGQPRPETRIVSRCTAKKSQGTHAFEIIDYSLHRGLRKGKFISSVAFDVGGYSWCIRFYPDGDYSEMSNGSISVFLKLLTKEVEVRALYDLWLLDQNTGLSCSIFRPIEAPSVFSTMENNKGGWGRSGFFKRSELESSTYLQGDRLVIECDVTVIKETCVLVKEDQKVQVAPSNLSRNFGKLLETEEGSDVSFNVGGVVFRAHKIVLAVGSPVFKAELYGPLGKDNRQVITIQDIQPAIFKGLLYFIYTDTMPSMEDSDGDETIDFIKHLLVAADRYAIHNLKLTCEEILCKHVDADSLATMLVLTDQLNCTSLKDTCFKYMGYSNRLNDSGKERVPET</sequence>
<dbReference type="EMBL" id="BQKI01000090">
    <property type="protein sequence ID" value="GJN36643.1"/>
    <property type="molecule type" value="Genomic_DNA"/>
</dbReference>
<dbReference type="Pfam" id="PF00651">
    <property type="entry name" value="BTB"/>
    <property type="match status" value="1"/>
</dbReference>
<dbReference type="InterPro" id="IPR045005">
    <property type="entry name" value="BPM1-6"/>
</dbReference>
<evidence type="ECO:0000259" key="3">
    <source>
        <dbReference type="PROSITE" id="PS50097"/>
    </source>
</evidence>
<evidence type="ECO:0000313" key="5">
    <source>
        <dbReference type="EMBL" id="GJN36643.1"/>
    </source>
</evidence>
<reference evidence="5" key="1">
    <citation type="journal article" date="2018" name="DNA Res.">
        <title>Multiple hybrid de novo genome assembly of finger millet, an orphan allotetraploid crop.</title>
        <authorList>
            <person name="Hatakeyama M."/>
            <person name="Aluri S."/>
            <person name="Balachadran M.T."/>
            <person name="Sivarajan S.R."/>
            <person name="Patrignani A."/>
            <person name="Gruter S."/>
            <person name="Poveda L."/>
            <person name="Shimizu-Inatsugi R."/>
            <person name="Baeten J."/>
            <person name="Francoijs K.J."/>
            <person name="Nataraja K.N."/>
            <person name="Reddy Y.A.N."/>
            <person name="Phadnis S."/>
            <person name="Ravikumar R.L."/>
            <person name="Schlapbach R."/>
            <person name="Sreeman S.M."/>
            <person name="Shimizu K.K."/>
        </authorList>
    </citation>
    <scope>NUCLEOTIDE SEQUENCE</scope>
</reference>
<dbReference type="Proteomes" id="UP001054889">
    <property type="component" value="Unassembled WGS sequence"/>
</dbReference>
<dbReference type="InterPro" id="IPR000210">
    <property type="entry name" value="BTB/POZ_dom"/>
</dbReference>
<dbReference type="GO" id="GO:0016567">
    <property type="term" value="P:protein ubiquitination"/>
    <property type="evidence" value="ECO:0007669"/>
    <property type="project" value="InterPro"/>
</dbReference>
<dbReference type="AlphaFoldDB" id="A0AAV5FLG2"/>
<keyword evidence="6" id="KW-1185">Reference proteome</keyword>
<accession>A0AAV5FLG2</accession>
<dbReference type="Pfam" id="PF22486">
    <property type="entry name" value="MATH_2"/>
    <property type="match status" value="1"/>
</dbReference>
<dbReference type="PROSITE" id="PS50097">
    <property type="entry name" value="BTB"/>
    <property type="match status" value="1"/>
</dbReference>
<dbReference type="PROSITE" id="PS50144">
    <property type="entry name" value="MATH"/>
    <property type="match status" value="1"/>
</dbReference>
<organism evidence="5 6">
    <name type="scientific">Eleusine coracana subsp. coracana</name>
    <dbReference type="NCBI Taxonomy" id="191504"/>
    <lineage>
        <taxon>Eukaryota</taxon>
        <taxon>Viridiplantae</taxon>
        <taxon>Streptophyta</taxon>
        <taxon>Embryophyta</taxon>
        <taxon>Tracheophyta</taxon>
        <taxon>Spermatophyta</taxon>
        <taxon>Magnoliopsida</taxon>
        <taxon>Liliopsida</taxon>
        <taxon>Poales</taxon>
        <taxon>Poaceae</taxon>
        <taxon>PACMAD clade</taxon>
        <taxon>Chloridoideae</taxon>
        <taxon>Cynodonteae</taxon>
        <taxon>Eleusininae</taxon>
        <taxon>Eleusine</taxon>
    </lineage>
</organism>
<dbReference type="PANTHER" id="PTHR26379">
    <property type="entry name" value="BTB/POZ AND MATH DOMAIN-CONTAINING PROTEIN 1"/>
    <property type="match status" value="1"/>
</dbReference>
<dbReference type="SUPFAM" id="SSF54695">
    <property type="entry name" value="POZ domain"/>
    <property type="match status" value="1"/>
</dbReference>
<protein>
    <submittedName>
        <fullName evidence="5">Uncharacterized protein</fullName>
    </submittedName>
</protein>
<dbReference type="CDD" id="cd18280">
    <property type="entry name" value="BTB_POZ_BPM_plant"/>
    <property type="match status" value="1"/>
</dbReference>
<gene>
    <name evidence="5" type="primary">gb25523</name>
    <name evidence="5" type="ORF">PR202_gb25523</name>
</gene>
<dbReference type="Gene3D" id="2.60.210.10">
    <property type="entry name" value="Apoptosis, Tumor Necrosis Factor Receptor Associated Protein 2, Chain A"/>
    <property type="match status" value="1"/>
</dbReference>
<comment type="similarity">
    <text evidence="2">Belongs to the Tdpoz family.</text>
</comment>
<dbReference type="Gene3D" id="3.30.710.10">
    <property type="entry name" value="Potassium Channel Kv1.1, Chain A"/>
    <property type="match status" value="1"/>
</dbReference>
<dbReference type="PANTHER" id="PTHR26379:SF474">
    <property type="entry name" value="OS08G0228200 PROTEIN"/>
    <property type="match status" value="1"/>
</dbReference>